<protein>
    <submittedName>
        <fullName evidence="2">Uncharacterized protein</fullName>
    </submittedName>
</protein>
<proteinExistence type="predicted"/>
<evidence type="ECO:0000256" key="1">
    <source>
        <dbReference type="SAM" id="MobiDB-lite"/>
    </source>
</evidence>
<dbReference type="EMBL" id="ML119062">
    <property type="protein sequence ID" value="ROT34911.1"/>
    <property type="molecule type" value="Genomic_DNA"/>
</dbReference>
<organism evidence="2 3">
    <name type="scientific">Sodiomyces alkalinus (strain CBS 110278 / VKM F-3762 / F11)</name>
    <name type="common">Alkaliphilic filamentous fungus</name>
    <dbReference type="NCBI Taxonomy" id="1314773"/>
    <lineage>
        <taxon>Eukaryota</taxon>
        <taxon>Fungi</taxon>
        <taxon>Dikarya</taxon>
        <taxon>Ascomycota</taxon>
        <taxon>Pezizomycotina</taxon>
        <taxon>Sordariomycetes</taxon>
        <taxon>Hypocreomycetidae</taxon>
        <taxon>Glomerellales</taxon>
        <taxon>Plectosphaerellaceae</taxon>
        <taxon>Sodiomyces</taxon>
    </lineage>
</organism>
<dbReference type="RefSeq" id="XP_028462717.1">
    <property type="nucleotide sequence ID" value="XM_028614571.1"/>
</dbReference>
<dbReference type="Proteomes" id="UP000272025">
    <property type="component" value="Unassembled WGS sequence"/>
</dbReference>
<sequence>MATWRRSRVGPVQRPWNALRKTLVVQIWSWLCLSRGGTEGWGWDWSERVGRATKGWAKTTKTHGRELGIDGQDGTNGPWDLPMNPGAWRNLLMEAKNSDTGTRNEDRRNNNNNKEGVGGANESSTADVKGAWIMQHGTVSAKMKSPWIQQLKSKQEWSECRETWSSAAAGSEEDEYIYLGIQYQFSKLTHLAKDEPGVPVEFIPQAFSNNTSSEAEKICDCGKGYWHNQYVYRYFVLSKQKPIEMLLRVYTRTTSHAKPSHADVDANADAVSTAYLNISQPCRNQW</sequence>
<evidence type="ECO:0000313" key="2">
    <source>
        <dbReference type="EMBL" id="ROT34911.1"/>
    </source>
</evidence>
<dbReference type="GeneID" id="39583049"/>
<feature type="region of interest" description="Disordered" evidence="1">
    <location>
        <begin position="97"/>
        <end position="124"/>
    </location>
</feature>
<gene>
    <name evidence="2" type="ORF">SODALDRAFT_363598</name>
</gene>
<keyword evidence="3" id="KW-1185">Reference proteome</keyword>
<accession>A0A3N2PK52</accession>
<reference evidence="2 3" key="1">
    <citation type="journal article" date="2018" name="Mol. Ecol.">
        <title>The obligate alkalophilic soda-lake fungus Sodiomyces alkalinus has shifted to a protein diet.</title>
        <authorList>
            <person name="Grum-Grzhimaylo A.A."/>
            <person name="Falkoski D.L."/>
            <person name="van den Heuvel J."/>
            <person name="Valero-Jimenez C.A."/>
            <person name="Min B."/>
            <person name="Choi I.G."/>
            <person name="Lipzen A."/>
            <person name="Daum C.G."/>
            <person name="Aanen D.K."/>
            <person name="Tsang A."/>
            <person name="Henrissat B."/>
            <person name="Bilanenko E.N."/>
            <person name="de Vries R.P."/>
            <person name="van Kan J.A.L."/>
            <person name="Grigoriev I.V."/>
            <person name="Debets A.J.M."/>
        </authorList>
    </citation>
    <scope>NUCLEOTIDE SEQUENCE [LARGE SCALE GENOMIC DNA]</scope>
    <source>
        <strain evidence="2 3">F11</strain>
    </source>
</reference>
<name>A0A3N2PK52_SODAK</name>
<evidence type="ECO:0000313" key="3">
    <source>
        <dbReference type="Proteomes" id="UP000272025"/>
    </source>
</evidence>
<dbReference type="AlphaFoldDB" id="A0A3N2PK52"/>